<dbReference type="eggNOG" id="KOG1274">
    <property type="taxonomic scope" value="Eukaryota"/>
</dbReference>
<dbReference type="GO" id="GO:0043596">
    <property type="term" value="C:nuclear replication fork"/>
    <property type="evidence" value="ECO:0007669"/>
    <property type="project" value="EnsemblFungi"/>
</dbReference>
<dbReference type="PANTHER" id="PTHR19932">
    <property type="entry name" value="WD REPEAT AND HMG-BOX DNA BINDING PROTEIN"/>
    <property type="match status" value="1"/>
</dbReference>
<dbReference type="Pfam" id="PF20946">
    <property type="entry name" value="Ctf4_C"/>
    <property type="match status" value="1"/>
</dbReference>
<dbReference type="GO" id="GO:0003682">
    <property type="term" value="F:chromatin binding"/>
    <property type="evidence" value="ECO:0007669"/>
    <property type="project" value="EnsemblFungi"/>
</dbReference>
<keyword evidence="3" id="KW-0677">Repeat</keyword>
<name>J7S300_HUIN7</name>
<evidence type="ECO:0000256" key="3">
    <source>
        <dbReference type="ARBA" id="ARBA00022737"/>
    </source>
</evidence>
<gene>
    <name evidence="8" type="primary">KNAG0A07770</name>
    <name evidence="8" type="ordered locus">KNAG_0A07770</name>
</gene>
<dbReference type="HOGENOM" id="CLU_004219_2_0_1"/>
<keyword evidence="2" id="KW-0853">WD repeat</keyword>
<comment type="subcellular location">
    <subcellularLocation>
        <location evidence="1">Nucleus</location>
    </subcellularLocation>
</comment>
<dbReference type="GeneID" id="34524064"/>
<feature type="domain" description="WDHD1/CFT4 helical bundle" evidence="7">
    <location>
        <begin position="839"/>
        <end position="941"/>
    </location>
</feature>
<dbReference type="Gene3D" id="2.130.10.10">
    <property type="entry name" value="YVTN repeat-like/Quinoprotein amine dehydrogenase"/>
    <property type="match status" value="1"/>
</dbReference>
<dbReference type="GO" id="GO:0000727">
    <property type="term" value="P:double-strand break repair via break-induced replication"/>
    <property type="evidence" value="ECO:0007669"/>
    <property type="project" value="EnsemblFungi"/>
</dbReference>
<dbReference type="Pfam" id="PF12341">
    <property type="entry name" value="Mcl1_mid"/>
    <property type="match status" value="1"/>
</dbReference>
<keyword evidence="9" id="KW-1185">Reference proteome</keyword>
<dbReference type="InterPro" id="IPR048591">
    <property type="entry name" value="WDHD1/CFT4_hel"/>
</dbReference>
<dbReference type="GO" id="GO:0006270">
    <property type="term" value="P:DNA replication initiation"/>
    <property type="evidence" value="ECO:0007669"/>
    <property type="project" value="EnsemblFungi"/>
</dbReference>
<dbReference type="PANTHER" id="PTHR19932:SF10">
    <property type="entry name" value="WD REPEAT AND HMG-BOX DNA-BINDING PROTEIN 1"/>
    <property type="match status" value="1"/>
</dbReference>
<feature type="region of interest" description="Disordered" evidence="5">
    <location>
        <begin position="805"/>
        <end position="832"/>
    </location>
</feature>
<evidence type="ECO:0000259" key="7">
    <source>
        <dbReference type="Pfam" id="PF20946"/>
    </source>
</evidence>
<dbReference type="AlphaFoldDB" id="J7S300"/>
<dbReference type="RefSeq" id="XP_022462675.1">
    <property type="nucleotide sequence ID" value="XM_022611247.1"/>
</dbReference>
<keyword evidence="4" id="KW-0539">Nucleus</keyword>
<dbReference type="SUPFAM" id="SSF50978">
    <property type="entry name" value="WD40 repeat-like"/>
    <property type="match status" value="1"/>
</dbReference>
<dbReference type="InterPro" id="IPR001680">
    <property type="entry name" value="WD40_rpt"/>
</dbReference>
<feature type="compositionally biased region" description="Acidic residues" evidence="5">
    <location>
        <begin position="433"/>
        <end position="454"/>
    </location>
</feature>
<feature type="domain" description="WDHD1/CFT4 second beta-propeller" evidence="6">
    <location>
        <begin position="490"/>
        <end position="793"/>
    </location>
</feature>
<organism evidence="8 9">
    <name type="scientific">Huiozyma naganishii (strain ATCC MYA-139 / BCRC 22969 / CBS 8797 / KCTC 17520 / NBRC 10181 / NCYC 3082 / Yp74L-3)</name>
    <name type="common">Yeast</name>
    <name type="synonym">Kazachstania naganishii</name>
    <dbReference type="NCBI Taxonomy" id="1071383"/>
    <lineage>
        <taxon>Eukaryota</taxon>
        <taxon>Fungi</taxon>
        <taxon>Dikarya</taxon>
        <taxon>Ascomycota</taxon>
        <taxon>Saccharomycotina</taxon>
        <taxon>Saccharomycetes</taxon>
        <taxon>Saccharomycetales</taxon>
        <taxon>Saccharomycetaceae</taxon>
        <taxon>Huiozyma</taxon>
    </lineage>
</organism>
<dbReference type="KEGG" id="kng:KNAG_0A07770"/>
<dbReference type="InterPro" id="IPR015943">
    <property type="entry name" value="WD40/YVTN_repeat-like_dom_sf"/>
</dbReference>
<evidence type="ECO:0000256" key="5">
    <source>
        <dbReference type="SAM" id="MobiDB-lite"/>
    </source>
</evidence>
<evidence type="ECO:0000313" key="9">
    <source>
        <dbReference type="Proteomes" id="UP000006310"/>
    </source>
</evidence>
<reference evidence="9" key="2">
    <citation type="submission" date="2012-08" db="EMBL/GenBank/DDBJ databases">
        <title>Genome sequence of Kazachstania naganishii.</title>
        <authorList>
            <person name="Gordon J.L."/>
            <person name="Armisen D."/>
            <person name="Proux-Wera E."/>
            <person name="OhEigeartaigh S.S."/>
            <person name="Byrne K.P."/>
            <person name="Wolfe K.H."/>
        </authorList>
    </citation>
    <scope>NUCLEOTIDE SEQUENCE [LARGE SCALE GENOMIC DNA]</scope>
    <source>
        <strain evidence="9">ATCC MYA-139 / BCRC 22969 / CBS 8797 / CCRC 22969 / KCTC 17520 / NBRC 10181 / NCYC 3082</strain>
    </source>
</reference>
<dbReference type="InterPro" id="IPR036322">
    <property type="entry name" value="WD40_repeat_dom_sf"/>
</dbReference>
<feature type="compositionally biased region" description="Acidic residues" evidence="5">
    <location>
        <begin position="396"/>
        <end position="407"/>
    </location>
</feature>
<dbReference type="SMART" id="SM00320">
    <property type="entry name" value="WD40"/>
    <property type="match status" value="4"/>
</dbReference>
<dbReference type="Proteomes" id="UP000006310">
    <property type="component" value="Chromosome 1"/>
</dbReference>
<dbReference type="GO" id="GO:0007064">
    <property type="term" value="P:mitotic sister chromatid cohesion"/>
    <property type="evidence" value="ECO:0007669"/>
    <property type="project" value="EnsemblFungi"/>
</dbReference>
<protein>
    <submittedName>
        <fullName evidence="8">Uncharacterized protein</fullName>
    </submittedName>
</protein>
<dbReference type="OrthoDB" id="427368at2759"/>
<dbReference type="GO" id="GO:0000278">
    <property type="term" value="P:mitotic cell cycle"/>
    <property type="evidence" value="ECO:0007669"/>
    <property type="project" value="TreeGrafter"/>
</dbReference>
<evidence type="ECO:0000256" key="4">
    <source>
        <dbReference type="ARBA" id="ARBA00023242"/>
    </source>
</evidence>
<dbReference type="GO" id="GO:0034085">
    <property type="term" value="P:establishment of sister chromatid cohesion"/>
    <property type="evidence" value="ECO:0007669"/>
    <property type="project" value="EnsemblFungi"/>
</dbReference>
<dbReference type="STRING" id="1071383.J7S300"/>
<evidence type="ECO:0000256" key="2">
    <source>
        <dbReference type="ARBA" id="ARBA00022574"/>
    </source>
</evidence>
<accession>J7S300</accession>
<evidence type="ECO:0000313" key="8">
    <source>
        <dbReference type="EMBL" id="CCK68429.1"/>
    </source>
</evidence>
<feature type="compositionally biased region" description="Basic and acidic residues" evidence="5">
    <location>
        <begin position="819"/>
        <end position="832"/>
    </location>
</feature>
<feature type="compositionally biased region" description="Acidic residues" evidence="5">
    <location>
        <begin position="371"/>
        <end position="383"/>
    </location>
</feature>
<dbReference type="OMA" id="QITNFVW"/>
<dbReference type="InterPro" id="IPR022100">
    <property type="entry name" value="WDHD1/CFT4_beta-prop_2nd"/>
</dbReference>
<reference evidence="8 9" key="1">
    <citation type="journal article" date="2011" name="Proc. Natl. Acad. Sci. U.S.A.">
        <title>Evolutionary erosion of yeast sex chromosomes by mating-type switching accidents.</title>
        <authorList>
            <person name="Gordon J.L."/>
            <person name="Armisen D."/>
            <person name="Proux-Wera E."/>
            <person name="Oheigeartaigh S.S."/>
            <person name="Byrne K.P."/>
            <person name="Wolfe K.H."/>
        </authorList>
    </citation>
    <scope>NUCLEOTIDE SEQUENCE [LARGE SCALE GENOMIC DNA]</scope>
    <source>
        <strain evidence="9">ATCC MYA-139 / BCRC 22969 / CBS 8797 / CCRC 22969 / KCTC 17520 / NBRC 10181 / NCYC 3082</strain>
    </source>
</reference>
<feature type="region of interest" description="Disordered" evidence="5">
    <location>
        <begin position="351"/>
        <end position="454"/>
    </location>
</feature>
<proteinExistence type="predicted"/>
<evidence type="ECO:0000259" key="6">
    <source>
        <dbReference type="Pfam" id="PF12341"/>
    </source>
</evidence>
<dbReference type="GO" id="GO:0042802">
    <property type="term" value="F:identical protein binding"/>
    <property type="evidence" value="ECO:0007669"/>
    <property type="project" value="EnsemblFungi"/>
</dbReference>
<dbReference type="EMBL" id="HE978314">
    <property type="protein sequence ID" value="CCK68429.1"/>
    <property type="molecule type" value="Genomic_DNA"/>
</dbReference>
<sequence length="948" mass="105860">MPEVVKKPVFEYGGKTLLSLGFDNNTLFAANKKGLTKILALNHPEKEPEVIDILEGLTSICTVSNSKFVLTSSSGDAIAYDYKSTAARHQLLARFGLPVRDCVSIHNGKMFIMGGDDLVLASVEVGATGNNNIKIREQISQLSYSPTTNLLAVSFIDGTIQFFSLTSAVPNKVKELDGYINKNSYSDENEPSTLDKIIADDVSNDSDDNDLHISDAEFQPQNRICTRVAWHPTGLNFAIPCSDLTVKVFSLKNYELLKTLVQPPKTSSVSKFIDLKFDSSQGTHVAAVNLDNELIVWDWEKSEVTYQRKFSQQITNFVWKIGSDSKTLDIILGTWSGYFIHVKDAVNTKISRDDTEGSKGTKVTSKSVFVQDDDSDEELDEVLNEGKPKSTLVDGVAEEGGSDDEDSNSNGVFTQERKELNDLQNGKKRNLSEEEEEEEEEDSEAEEFIDDDDGAGYVPAKKQKMSLPIFDKSKSFTSGRLVAPPTFRYKPISPGATPFGVGDRRYLTMNSIGYVSTVKNNEQFSITVSFFDIGRFTEYHFEDLFGFDTCFLNENGTLFAQSKSGQLHYRPYGTFHSNWTKTIPLSKGEIITAVAATPQRIIVGTSFGYIRIFNQYAVPITVEKMSPVVTLTALDYKVFTVHYSPFHGISYSLLEQSPTKSRYFQRECPLPIILPQNMDQTDEFGASSFTAFNPLGIKSVFFSQYGDPCIFGNDNVLLVLSKWTSPTESRWVPLLDSNLELWKMTGGKDKHDIHVWPLGLSFDTLNCILVKGKNAWPGFPLPLPSEMEVRIPVLVKQQIWEETLSKRDEDEDAQADSAELGKDKGDGISGKEIKVPDNMAAEEELMRSKILSGLLSDTLENEGELFGNENEIIAQLNNNYDKALLRLFAVACSTQDSDKALSLVQELKQDRALTAAAKIAERAEMMSLMKRINDIRETRFERQMDSMK</sequence>
<evidence type="ECO:0000256" key="1">
    <source>
        <dbReference type="ARBA" id="ARBA00004123"/>
    </source>
</evidence>